<keyword evidence="2" id="KW-1133">Transmembrane helix</keyword>
<comment type="caution">
    <text evidence="3">The sequence shown here is derived from an EMBL/GenBank/DDBJ whole genome shotgun (WGS) entry which is preliminary data.</text>
</comment>
<sequence length="733" mass="79202">MTNLPPNEKEQPTGHRPASLYHKEDEEDGPPAEEDLTTISSTTSKVVADTPDVRRESRRNATVSSENENRSRSTSNNQQQSIHRSLERRTIPVIIRGHAVEKVVPPAFDSTFRQRRRAQQQELMIENENEPGGASTESCVGDFSQDGHSEQQPRPGAYRSAPSATVHEMIQQQPFRHTDNNDGTPLLEATLVEEEAISAIPPSEMVVTAEPINDGDRTREGKTPGNDIETTKYRRLRRRLAIVVAFLVIVGAITVAALGGNNAAPGGSSNDPIMAIPPTSAPSSAPSTILDIPFANRASLSVPVLECSDDSSFTCGDITALALSANGTHLAVLTGGNRIVFWELDEKEDDWLLSVRIPPFVLEESLSRRYIDNLDLIVRNGGDGVDTDLILILAVAYPQDVAVYQLVLSIADSVNSVPPVTWQQLGQDLYEFDESDSRTISMRLTDGTGTTMSSILEDEQHPTVVAIGTTLFSSMGDGHVFVSVYTFDTPSDSWTLLGNERIIGWNNFTESGPVIDLADGGTIVAVSIMGFTGSGEVRVFGIRDTGFGMSCNENNDDFGTSFWCQIGNEMVGGDYEDLFGSSIAISSSNGERIAIGAPGTYDCETGEFCSVVRVFTFSPGASVPRWIPVGQSIVAIDAETGSQRAGFGSLVRISSDGNAIAVPDPPFFRTFELKGGTTTWESALEERVLNFDCDGIVYASMDTSFDAVSSSWSDVDSFQVLVGGCEGNITLFF</sequence>
<reference evidence="3" key="2">
    <citation type="submission" date="2021-04" db="EMBL/GenBank/DDBJ databases">
        <authorList>
            <person name="Podell S."/>
        </authorList>
    </citation>
    <scope>NUCLEOTIDE SEQUENCE</scope>
    <source>
        <strain evidence="3">Hildebrandi</strain>
    </source>
</reference>
<keyword evidence="2" id="KW-0472">Membrane</keyword>
<evidence type="ECO:0000313" key="3">
    <source>
        <dbReference type="EMBL" id="KAG7343524.1"/>
    </source>
</evidence>
<reference evidence="3" key="1">
    <citation type="journal article" date="2021" name="Sci. Rep.">
        <title>Diploid genomic architecture of Nitzschia inconspicua, an elite biomass production diatom.</title>
        <authorList>
            <person name="Oliver A."/>
            <person name="Podell S."/>
            <person name="Pinowska A."/>
            <person name="Traller J.C."/>
            <person name="Smith S.R."/>
            <person name="McClure R."/>
            <person name="Beliaev A."/>
            <person name="Bohutskyi P."/>
            <person name="Hill E.A."/>
            <person name="Rabines A."/>
            <person name="Zheng H."/>
            <person name="Allen L.Z."/>
            <person name="Kuo A."/>
            <person name="Grigoriev I.V."/>
            <person name="Allen A.E."/>
            <person name="Hazlebeck D."/>
            <person name="Allen E.E."/>
        </authorList>
    </citation>
    <scope>NUCLEOTIDE SEQUENCE</scope>
    <source>
        <strain evidence="3">Hildebrandi</strain>
    </source>
</reference>
<feature type="compositionally biased region" description="Acidic residues" evidence="1">
    <location>
        <begin position="25"/>
        <end position="36"/>
    </location>
</feature>
<evidence type="ECO:0000256" key="1">
    <source>
        <dbReference type="SAM" id="MobiDB-lite"/>
    </source>
</evidence>
<keyword evidence="4" id="KW-1185">Reference proteome</keyword>
<organism evidence="3 4">
    <name type="scientific">Nitzschia inconspicua</name>
    <dbReference type="NCBI Taxonomy" id="303405"/>
    <lineage>
        <taxon>Eukaryota</taxon>
        <taxon>Sar</taxon>
        <taxon>Stramenopiles</taxon>
        <taxon>Ochrophyta</taxon>
        <taxon>Bacillariophyta</taxon>
        <taxon>Bacillariophyceae</taxon>
        <taxon>Bacillariophycidae</taxon>
        <taxon>Bacillariales</taxon>
        <taxon>Bacillariaceae</taxon>
        <taxon>Nitzschia</taxon>
    </lineage>
</organism>
<keyword evidence="2" id="KW-0812">Transmembrane</keyword>
<feature type="region of interest" description="Disordered" evidence="1">
    <location>
        <begin position="126"/>
        <end position="163"/>
    </location>
</feature>
<dbReference type="EMBL" id="JAGRRH010000024">
    <property type="protein sequence ID" value="KAG7343524.1"/>
    <property type="molecule type" value="Genomic_DNA"/>
</dbReference>
<dbReference type="Proteomes" id="UP000693970">
    <property type="component" value="Unassembled WGS sequence"/>
</dbReference>
<protein>
    <submittedName>
        <fullName evidence="3">CHU large protein</fullName>
    </submittedName>
</protein>
<name>A0A9K3KI50_9STRA</name>
<evidence type="ECO:0000313" key="4">
    <source>
        <dbReference type="Proteomes" id="UP000693970"/>
    </source>
</evidence>
<evidence type="ECO:0000256" key="2">
    <source>
        <dbReference type="SAM" id="Phobius"/>
    </source>
</evidence>
<proteinExistence type="predicted"/>
<gene>
    <name evidence="3" type="ORF">IV203_021469</name>
</gene>
<accession>A0A9K3KI50</accession>
<feature type="compositionally biased region" description="Low complexity" evidence="1">
    <location>
        <begin position="72"/>
        <end position="81"/>
    </location>
</feature>
<feature type="region of interest" description="Disordered" evidence="1">
    <location>
        <begin position="1"/>
        <end position="89"/>
    </location>
</feature>
<feature type="transmembrane region" description="Helical" evidence="2">
    <location>
        <begin position="240"/>
        <end position="260"/>
    </location>
</feature>
<dbReference type="AlphaFoldDB" id="A0A9K3KI50"/>